<feature type="domain" description="Ras-GAP" evidence="3">
    <location>
        <begin position="1"/>
        <end position="183"/>
    </location>
</feature>
<feature type="compositionally biased region" description="Low complexity" evidence="2">
    <location>
        <begin position="760"/>
        <end position="792"/>
    </location>
</feature>
<dbReference type="RefSeq" id="XP_004362604.1">
    <property type="nucleotide sequence ID" value="XM_004362547.1"/>
</dbReference>
<dbReference type="AlphaFoldDB" id="F4PGB9"/>
<dbReference type="Pfam" id="PF00616">
    <property type="entry name" value="RasGAP"/>
    <property type="match status" value="2"/>
</dbReference>
<dbReference type="STRING" id="1054147.F4PGB9"/>
<sequence length="1148" mass="127484">MIAKSLVDVFHSHHKLLHLLKSFLKKEVAACHDPGTLFRSNSVAMKMVVAYGHKTAQHYLQQTLTPLVVELCNSPLPLEVDPIKLPPGEDAETNQRNLRIVSQKFFDRIVASIDQCPKSIAEIVSRKFPNHWKAAVGGFVFLRLFCPACVSPENAGIVSAGRVGITERRALVLVAKCLQNLSNQATFNQPYMENVNDFITDNVQALDEFFTKLAARPAEDHTIDGMMVSEDSLHDGIIYLQQFIDKNPEKVQRTYESSVAKSSIAQTAAKWDTILNSVESSKRAALSAPPISSNHLLNKQRSNSAGGHHSSVKELKNKQRSNSDNNTIPKWSSLTKNLKIAKQTVITPTLNVISNVANKSEEEVKVINIDSEWRSEPRSAHIVVQQLLKTLITICKNNKLSDAQSIKFNGQPLNWALTQQTADFLQFGRDVCELQVVTFDNMSPEYIAAFFINAFNLLVLHLHFLVGPPNSDIRRKSYQMHKYNIAGCLYSLADIQHGVLRNNPKNSLSRVRQIRSGDKRRQFVIPLDPRYHFVLFAVNVTLPCLRIMLAEMLVEDLHRAGEEFCSSKVDICLKKKEISLPKLFSQFGTDFGKSRSEMLKWLFQFLTHTKRTELLDLLEKPSYICLYRSESWNPVTYKTKFILDSLSKSPSLEHQTNYGISDQLVVPLALQLSPDLVNNESSSSANSSPHFSSLPQTPRVVTILEPSAITIQAAAEVNGGGGSTSSPNTPRTEEVKVETSPSLSPTTTNVAATVSPSMDSTQTTPLSSPLTVPNSQVVQPSPSASPVVTANPTSTTTQVVPMMKLSSNSAFDRDRVNRRKSRSLTHGNRLAPTVKKDSTALTLINSLRMSAQSSTKSILSSLNDVVKRIAESIDIKYVSGVLAILKRATRQLSFNEWQKSATMSGGSGAQDKPSLAIKPQVQLFSNHQVHCLTPTSLSGYAPTFQELYALTLSIEKETIKFLDFMDIASFSQSNDISELLADVSDQISNSLRDHDSLYDPLSSVKETLESTVIYFINTVTTKLHNNDTNHNNNNHVQLNQQQPNNNNNNNNGINIPLRGSGVIDVDIKLVTVLYELILDGKQLPTAAGKRDNTVISKLQELSSNIQKVNNMAELSPIMSKIERIGRMISIIEEQANNNNRFSPRQSPR</sequence>
<reference evidence="5" key="1">
    <citation type="journal article" date="2011" name="Genome Res.">
        <title>Phylogeny-wide analysis of social amoeba genomes highlights ancient origins for complex intercellular communication.</title>
        <authorList>
            <person name="Heidel A.J."/>
            <person name="Lawal H.M."/>
            <person name="Felder M."/>
            <person name="Schilde C."/>
            <person name="Helps N.R."/>
            <person name="Tunggal B."/>
            <person name="Rivero F."/>
            <person name="John U."/>
            <person name="Schleicher M."/>
            <person name="Eichinger L."/>
            <person name="Platzer M."/>
            <person name="Noegel A.A."/>
            <person name="Schaap P."/>
            <person name="Gloeckner G."/>
        </authorList>
    </citation>
    <scope>NUCLEOTIDE SEQUENCE [LARGE SCALE GENOMIC DNA]</scope>
    <source>
        <strain evidence="5">SH3</strain>
    </source>
</reference>
<dbReference type="EMBL" id="GL883006">
    <property type="protein sequence ID" value="EGG24753.1"/>
    <property type="molecule type" value="Genomic_DNA"/>
</dbReference>
<feature type="region of interest" description="Disordered" evidence="2">
    <location>
        <begin position="289"/>
        <end position="330"/>
    </location>
</feature>
<dbReference type="InterPro" id="IPR006869">
    <property type="entry name" value="DUF547"/>
</dbReference>
<dbReference type="PANTHER" id="PTHR10194:SF132">
    <property type="entry name" value="RAS GTPASE ACTIVATION DOMAIN-CONTAINING PROTEIN"/>
    <property type="match status" value="1"/>
</dbReference>
<accession>F4PGB9</accession>
<dbReference type="OrthoDB" id="418495at2759"/>
<evidence type="ECO:0000256" key="1">
    <source>
        <dbReference type="ARBA" id="ARBA00022468"/>
    </source>
</evidence>
<name>F4PGB9_CACFS</name>
<feature type="compositionally biased region" description="Polar residues" evidence="2">
    <location>
        <begin position="290"/>
        <end position="305"/>
    </location>
</feature>
<gene>
    <name evidence="4" type="ORF">DFA_02997</name>
</gene>
<dbReference type="PANTHER" id="PTHR10194">
    <property type="entry name" value="RAS GTPASE-ACTIVATING PROTEINS"/>
    <property type="match status" value="1"/>
</dbReference>
<dbReference type="PROSITE" id="PS50018">
    <property type="entry name" value="RAS_GTPASE_ACTIV_2"/>
    <property type="match status" value="1"/>
</dbReference>
<dbReference type="Proteomes" id="UP000007797">
    <property type="component" value="Unassembled WGS sequence"/>
</dbReference>
<organism evidence="4 5">
    <name type="scientific">Cavenderia fasciculata</name>
    <name type="common">Slime mold</name>
    <name type="synonym">Dictyostelium fasciculatum</name>
    <dbReference type="NCBI Taxonomy" id="261658"/>
    <lineage>
        <taxon>Eukaryota</taxon>
        <taxon>Amoebozoa</taxon>
        <taxon>Evosea</taxon>
        <taxon>Eumycetozoa</taxon>
        <taxon>Dictyostelia</taxon>
        <taxon>Acytosteliales</taxon>
        <taxon>Cavenderiaceae</taxon>
        <taxon>Cavenderia</taxon>
    </lineage>
</organism>
<feature type="compositionally biased region" description="Polar residues" evidence="2">
    <location>
        <begin position="320"/>
        <end position="330"/>
    </location>
</feature>
<feature type="region of interest" description="Disordered" evidence="2">
    <location>
        <begin position="1029"/>
        <end position="1053"/>
    </location>
</feature>
<dbReference type="KEGG" id="dfa:DFA_02997"/>
<protein>
    <submittedName>
        <fullName evidence="4">Ras GTPase activation domain-containing protein</fullName>
    </submittedName>
</protein>
<dbReference type="Pfam" id="PF04784">
    <property type="entry name" value="DUF547"/>
    <property type="match status" value="1"/>
</dbReference>
<proteinExistence type="predicted"/>
<evidence type="ECO:0000259" key="3">
    <source>
        <dbReference type="PROSITE" id="PS50018"/>
    </source>
</evidence>
<dbReference type="OMA" id="IVSQKFF"/>
<dbReference type="Gene3D" id="1.10.506.10">
    <property type="entry name" value="GTPase Activation - p120gap, domain 1"/>
    <property type="match status" value="2"/>
</dbReference>
<feature type="compositionally biased region" description="Polar residues" evidence="2">
    <location>
        <begin position="739"/>
        <end position="759"/>
    </location>
</feature>
<feature type="region of interest" description="Disordered" evidence="2">
    <location>
        <begin position="716"/>
        <end position="794"/>
    </location>
</feature>
<keyword evidence="5" id="KW-1185">Reference proteome</keyword>
<evidence type="ECO:0000313" key="5">
    <source>
        <dbReference type="Proteomes" id="UP000007797"/>
    </source>
</evidence>
<dbReference type="InterPro" id="IPR008936">
    <property type="entry name" value="Rho_GTPase_activation_prot"/>
</dbReference>
<dbReference type="InterPro" id="IPR001936">
    <property type="entry name" value="RasGAP_dom"/>
</dbReference>
<dbReference type="SMART" id="SM00323">
    <property type="entry name" value="RasGAP"/>
    <property type="match status" value="1"/>
</dbReference>
<dbReference type="GO" id="GO:0005096">
    <property type="term" value="F:GTPase activator activity"/>
    <property type="evidence" value="ECO:0007669"/>
    <property type="project" value="UniProtKB-KW"/>
</dbReference>
<dbReference type="GeneID" id="14877210"/>
<dbReference type="InterPro" id="IPR039360">
    <property type="entry name" value="Ras_GTPase"/>
</dbReference>
<dbReference type="SUPFAM" id="SSF48350">
    <property type="entry name" value="GTPase activation domain, GAP"/>
    <property type="match status" value="1"/>
</dbReference>
<evidence type="ECO:0000313" key="4">
    <source>
        <dbReference type="EMBL" id="EGG24753.1"/>
    </source>
</evidence>
<evidence type="ECO:0000256" key="2">
    <source>
        <dbReference type="SAM" id="MobiDB-lite"/>
    </source>
</evidence>
<keyword evidence="1" id="KW-0343">GTPase activation</keyword>